<dbReference type="CDD" id="cd17979">
    <property type="entry name" value="DEXHc_DHX34"/>
    <property type="match status" value="1"/>
</dbReference>
<dbReference type="Pfam" id="PF24485">
    <property type="entry name" value="zf-C2H2_DHX34"/>
    <property type="match status" value="1"/>
</dbReference>
<dbReference type="InterPro" id="IPR056382">
    <property type="entry name" value="DHX34_Znf-C2H2"/>
</dbReference>
<dbReference type="Gene3D" id="3.40.50.300">
    <property type="entry name" value="P-loop containing nucleotide triphosphate hydrolases"/>
    <property type="match status" value="2"/>
</dbReference>
<feature type="compositionally biased region" description="Basic and acidic residues" evidence="5">
    <location>
        <begin position="740"/>
        <end position="751"/>
    </location>
</feature>
<sequence>MPKHKRSSDKKYYHRGRSPEHYNKITSGREGHFKNQSNNEIKVNEASASDSEQIFLKFTNPDFPWMEYRSTLNKIFFNDRGKIKRNTTEYDEFWVFLKKYQEVQRIAKARKQGDPGTSNAKNEPKFDFSIDSAELENMMMRGHLFNDDHESPLRKENLIEFAYIIELYFRFLKKQQEAKLKKLREAQENLPISKYRTEILRAVENNQVVLVAGDTGCGKSTQVPQYLMAAGYESIACTQPRRIACISLCKRVAYETLNEYKTEVGYQIRFEKSKTSRTKILFLTEGLLLRQVSTDPMLSAYKVVILDEVHERHLSCDFLLGIMKCLTIQRPDLKILLMSATINIELFSEYFNNCPVIQVPGRLFPIEMKFCPVPSEEQKSLTGKLNPAPYIRVLNLIDQKYPEDERGDVLIFLSGLTEISIVEEAAKQYAEKSNKWIILSLHSTLSMEDQDKVFDIAPEGVRKCIISTNIAETSVTIDGVRFVVDSGKVKEMSYHPVCHMQRLQEFWISKASAEQRKGRAGRTGPGVCFRMYSQKEYDELTAYTKPEIQRVPLDSLLLQLLSMGLPNARKFPFLEPPQLSSIEEALLNLKTQGALSEEEELTPMGQMLSKLPVDVTIGKMLIHGCVFSVIEPILSLAAALSVQSPFTNRSTRDPELKAARESLESDHGDPFTLLQTFHKWLEVKAERNSNSRKWCKRKGLEEQRFYEMTKLRRQFKELLKDSGILPEEYIHTNSQQRSSRHGELSHLRDMKRQYQQAPRKRKVLKLETGSYQTEDVDSDDGRIDIHDVDFWISNNSWQVQLLSSKSQVSSYRDMVCLKFIVCSALYPRIAIPDVHNTYNASTDQHFHTKGKPYVVLHPIGTFALQPDLLQLKETDIIELKNSRSATPLSKRHQILCFLSLLETTKPYLVNCLRAPAAHTLLLTSHSLDTNQDFSRVVCDGWIEICFHETEAIQDFVYQAFNIRDSWIKLLQKAFDEYTMDKETKSEDIRKMGKKIYELISKFFHTEIIHSIRRLLAADIKYLYVGPSGGNVPISVGLLEEAQEATEHKVKGGLQIKSYLTYNCLSDTDNSHLQYIQKHWTCPLCKKEMVATVLDQIRHKEKCDGQLNDTEDDSGESSKNGPLKKSYFCSTCQEELMLTLPEILRHKRSHKS</sequence>
<evidence type="ECO:0000256" key="2">
    <source>
        <dbReference type="ARBA" id="ARBA00022801"/>
    </source>
</evidence>
<dbReference type="GO" id="GO:0016787">
    <property type="term" value="F:hydrolase activity"/>
    <property type="evidence" value="ECO:0007669"/>
    <property type="project" value="UniProtKB-KW"/>
</dbReference>
<dbReference type="Proteomes" id="UP000827092">
    <property type="component" value="Unassembled WGS sequence"/>
</dbReference>
<dbReference type="Pfam" id="PF04408">
    <property type="entry name" value="WHD_HA2"/>
    <property type="match status" value="1"/>
</dbReference>
<feature type="compositionally biased region" description="Basic and acidic residues" evidence="5">
    <location>
        <begin position="17"/>
        <end position="33"/>
    </location>
</feature>
<dbReference type="GO" id="GO:0004386">
    <property type="term" value="F:helicase activity"/>
    <property type="evidence" value="ECO:0007669"/>
    <property type="project" value="UniProtKB-KW"/>
</dbReference>
<evidence type="ECO:0000256" key="4">
    <source>
        <dbReference type="ARBA" id="ARBA00022840"/>
    </source>
</evidence>
<dbReference type="InterPro" id="IPR007502">
    <property type="entry name" value="Helicase-assoc_dom"/>
</dbReference>
<feature type="region of interest" description="Disordered" evidence="5">
    <location>
        <begin position="1"/>
        <end position="34"/>
    </location>
</feature>
<evidence type="ECO:0000256" key="5">
    <source>
        <dbReference type="SAM" id="MobiDB-lite"/>
    </source>
</evidence>
<evidence type="ECO:0000313" key="9">
    <source>
        <dbReference type="Proteomes" id="UP000827092"/>
    </source>
</evidence>
<feature type="compositionally biased region" description="Basic residues" evidence="5">
    <location>
        <begin position="1"/>
        <end position="16"/>
    </location>
</feature>
<dbReference type="PROSITE" id="PS51192">
    <property type="entry name" value="HELICASE_ATP_BIND_1"/>
    <property type="match status" value="1"/>
</dbReference>
<feature type="domain" description="Helicase ATP-binding" evidence="6">
    <location>
        <begin position="200"/>
        <end position="360"/>
    </location>
</feature>
<dbReference type="SMART" id="SM00490">
    <property type="entry name" value="HELICc"/>
    <property type="match status" value="1"/>
</dbReference>
<dbReference type="InterPro" id="IPR048333">
    <property type="entry name" value="HA2_WH"/>
</dbReference>
<dbReference type="InterPro" id="IPR027417">
    <property type="entry name" value="P-loop_NTPase"/>
</dbReference>
<keyword evidence="1" id="KW-0547">Nucleotide-binding</keyword>
<dbReference type="EMBL" id="JAFNEN010000076">
    <property type="protein sequence ID" value="KAG8195923.1"/>
    <property type="molecule type" value="Genomic_DNA"/>
</dbReference>
<evidence type="ECO:0000259" key="6">
    <source>
        <dbReference type="PROSITE" id="PS51192"/>
    </source>
</evidence>
<dbReference type="GO" id="GO:0003723">
    <property type="term" value="F:RNA binding"/>
    <property type="evidence" value="ECO:0007669"/>
    <property type="project" value="TreeGrafter"/>
</dbReference>
<keyword evidence="9" id="KW-1185">Reference proteome</keyword>
<keyword evidence="2" id="KW-0378">Hydrolase</keyword>
<dbReference type="SMART" id="SM00847">
    <property type="entry name" value="HA2"/>
    <property type="match status" value="1"/>
</dbReference>
<feature type="region of interest" description="Disordered" evidence="5">
    <location>
        <begin position="732"/>
        <end position="751"/>
    </location>
</feature>
<keyword evidence="3" id="KW-0347">Helicase</keyword>
<dbReference type="Pfam" id="PF21010">
    <property type="entry name" value="HA2_C"/>
    <property type="match status" value="1"/>
</dbReference>
<dbReference type="Gene3D" id="1.20.120.1080">
    <property type="match status" value="1"/>
</dbReference>
<dbReference type="AlphaFoldDB" id="A0AAV6VIK3"/>
<dbReference type="PANTHER" id="PTHR18934:SF221">
    <property type="entry name" value="ATP-DEPENDENT RNA HELICASE DHX34-RELATED"/>
    <property type="match status" value="1"/>
</dbReference>
<dbReference type="FunFam" id="3.40.50.300:FF:000725">
    <property type="entry name" value="probable ATP-dependent RNA helicase DHX34"/>
    <property type="match status" value="1"/>
</dbReference>
<reference evidence="8 9" key="1">
    <citation type="journal article" date="2022" name="Nat. Ecol. Evol.">
        <title>A masculinizing supergene underlies an exaggerated male reproductive morph in a spider.</title>
        <authorList>
            <person name="Hendrickx F."/>
            <person name="De Corte Z."/>
            <person name="Sonet G."/>
            <person name="Van Belleghem S.M."/>
            <person name="Kostlbacher S."/>
            <person name="Vangestel C."/>
        </authorList>
    </citation>
    <scope>NUCLEOTIDE SEQUENCE [LARGE SCALE GENOMIC DNA]</scope>
    <source>
        <strain evidence="8">W744_W776</strain>
    </source>
</reference>
<evidence type="ECO:0000259" key="7">
    <source>
        <dbReference type="PROSITE" id="PS51194"/>
    </source>
</evidence>
<evidence type="ECO:0000313" key="8">
    <source>
        <dbReference type="EMBL" id="KAG8195923.1"/>
    </source>
</evidence>
<dbReference type="Pfam" id="PF00270">
    <property type="entry name" value="DEAD"/>
    <property type="match status" value="1"/>
</dbReference>
<proteinExistence type="predicted"/>
<dbReference type="InterPro" id="IPR014001">
    <property type="entry name" value="Helicase_ATP-bd"/>
</dbReference>
<dbReference type="PANTHER" id="PTHR18934">
    <property type="entry name" value="ATP-DEPENDENT RNA HELICASE"/>
    <property type="match status" value="1"/>
</dbReference>
<name>A0AAV6VIK3_9ARAC</name>
<dbReference type="GO" id="GO:0005524">
    <property type="term" value="F:ATP binding"/>
    <property type="evidence" value="ECO:0007669"/>
    <property type="project" value="UniProtKB-KW"/>
</dbReference>
<evidence type="ECO:0000256" key="3">
    <source>
        <dbReference type="ARBA" id="ARBA00022806"/>
    </source>
</evidence>
<comment type="caution">
    <text evidence="8">The sequence shown here is derived from an EMBL/GenBank/DDBJ whole genome shotgun (WGS) entry which is preliminary data.</text>
</comment>
<dbReference type="SUPFAM" id="SSF52540">
    <property type="entry name" value="P-loop containing nucleoside triphosphate hydrolases"/>
    <property type="match status" value="1"/>
</dbReference>
<protein>
    <recommendedName>
        <fullName evidence="10">ATP-dependent RNA helicase DHX34</fullName>
    </recommendedName>
</protein>
<evidence type="ECO:0008006" key="10">
    <source>
        <dbReference type="Google" id="ProtNLM"/>
    </source>
</evidence>
<organism evidence="8 9">
    <name type="scientific">Oedothorax gibbosus</name>
    <dbReference type="NCBI Taxonomy" id="931172"/>
    <lineage>
        <taxon>Eukaryota</taxon>
        <taxon>Metazoa</taxon>
        <taxon>Ecdysozoa</taxon>
        <taxon>Arthropoda</taxon>
        <taxon>Chelicerata</taxon>
        <taxon>Arachnida</taxon>
        <taxon>Araneae</taxon>
        <taxon>Araneomorphae</taxon>
        <taxon>Entelegynae</taxon>
        <taxon>Araneoidea</taxon>
        <taxon>Linyphiidae</taxon>
        <taxon>Erigoninae</taxon>
        <taxon>Oedothorax</taxon>
    </lineage>
</organism>
<dbReference type="Pfam" id="PF00271">
    <property type="entry name" value="Helicase_C"/>
    <property type="match status" value="1"/>
</dbReference>
<accession>A0AAV6VIK3</accession>
<feature type="domain" description="Helicase C-terminal" evidence="7">
    <location>
        <begin position="396"/>
        <end position="564"/>
    </location>
</feature>
<dbReference type="FunFam" id="1.20.120.1080:FF:000005">
    <property type="entry name" value="ATP-dependent helicase HrpA"/>
    <property type="match status" value="1"/>
</dbReference>
<dbReference type="CDD" id="cd18791">
    <property type="entry name" value="SF2_C_RHA"/>
    <property type="match status" value="1"/>
</dbReference>
<evidence type="ECO:0000256" key="1">
    <source>
        <dbReference type="ARBA" id="ARBA00022741"/>
    </source>
</evidence>
<gene>
    <name evidence="8" type="ORF">JTE90_001157</name>
</gene>
<dbReference type="SMART" id="SM00487">
    <property type="entry name" value="DEXDc"/>
    <property type="match status" value="1"/>
</dbReference>
<dbReference type="InterPro" id="IPR001650">
    <property type="entry name" value="Helicase_C-like"/>
</dbReference>
<dbReference type="InterPro" id="IPR011545">
    <property type="entry name" value="DEAD/DEAH_box_helicase_dom"/>
</dbReference>
<keyword evidence="4" id="KW-0067">ATP-binding</keyword>
<dbReference type="FunFam" id="3.40.50.300:FF:000540">
    <property type="entry name" value="probable ATP-dependent RNA helicase DHX34"/>
    <property type="match status" value="1"/>
</dbReference>
<dbReference type="PROSITE" id="PS51194">
    <property type="entry name" value="HELICASE_CTER"/>
    <property type="match status" value="1"/>
</dbReference>